<evidence type="ECO:0000259" key="16">
    <source>
        <dbReference type="PROSITE" id="PS50885"/>
    </source>
</evidence>
<comment type="subcellular location">
    <subcellularLocation>
        <location evidence="2">Cell membrane</location>
        <topology evidence="2">Multi-pass membrane protein</topology>
    </subcellularLocation>
</comment>
<accession>A0ABS0LR44</accession>
<dbReference type="SUPFAM" id="SSF55874">
    <property type="entry name" value="ATPase domain of HSP90 chaperone/DNA topoisomerase II/histidine kinase"/>
    <property type="match status" value="1"/>
</dbReference>
<keyword evidence="5" id="KW-0597">Phosphoprotein</keyword>
<proteinExistence type="predicted"/>
<keyword evidence="18" id="KW-1185">Reference proteome</keyword>
<keyword evidence="8" id="KW-0547">Nucleotide-binding</keyword>
<evidence type="ECO:0000256" key="6">
    <source>
        <dbReference type="ARBA" id="ARBA00022679"/>
    </source>
</evidence>
<name>A0ABS0LR44_9LACT</name>
<keyword evidence="12" id="KW-0902">Two-component regulatory system</keyword>
<dbReference type="SUPFAM" id="SSF158472">
    <property type="entry name" value="HAMP domain-like"/>
    <property type="match status" value="1"/>
</dbReference>
<dbReference type="RefSeq" id="WP_197115417.1">
    <property type="nucleotide sequence ID" value="NZ_JACBXQ010000003.1"/>
</dbReference>
<dbReference type="Gene3D" id="6.10.340.10">
    <property type="match status" value="1"/>
</dbReference>
<dbReference type="CDD" id="cd06225">
    <property type="entry name" value="HAMP"/>
    <property type="match status" value="1"/>
</dbReference>
<dbReference type="InterPro" id="IPR050398">
    <property type="entry name" value="HssS/ArlS-like"/>
</dbReference>
<evidence type="ECO:0000256" key="5">
    <source>
        <dbReference type="ARBA" id="ARBA00022553"/>
    </source>
</evidence>
<evidence type="ECO:0000256" key="14">
    <source>
        <dbReference type="SAM" id="Phobius"/>
    </source>
</evidence>
<evidence type="ECO:0000256" key="13">
    <source>
        <dbReference type="ARBA" id="ARBA00023136"/>
    </source>
</evidence>
<keyword evidence="4" id="KW-1003">Cell membrane</keyword>
<keyword evidence="10" id="KW-0067">ATP-binding</keyword>
<evidence type="ECO:0000256" key="2">
    <source>
        <dbReference type="ARBA" id="ARBA00004651"/>
    </source>
</evidence>
<dbReference type="InterPro" id="IPR003594">
    <property type="entry name" value="HATPase_dom"/>
</dbReference>
<evidence type="ECO:0000256" key="8">
    <source>
        <dbReference type="ARBA" id="ARBA00022741"/>
    </source>
</evidence>
<dbReference type="PROSITE" id="PS50109">
    <property type="entry name" value="HIS_KIN"/>
    <property type="match status" value="1"/>
</dbReference>
<protein>
    <recommendedName>
        <fullName evidence="3">histidine kinase</fullName>
        <ecNumber evidence="3">2.7.13.3</ecNumber>
    </recommendedName>
</protein>
<dbReference type="CDD" id="cd00082">
    <property type="entry name" value="HisKA"/>
    <property type="match status" value="1"/>
</dbReference>
<gene>
    <name evidence="17" type="ORF">HZY91_06285</name>
</gene>
<evidence type="ECO:0000259" key="15">
    <source>
        <dbReference type="PROSITE" id="PS50109"/>
    </source>
</evidence>
<evidence type="ECO:0000256" key="10">
    <source>
        <dbReference type="ARBA" id="ARBA00022840"/>
    </source>
</evidence>
<feature type="transmembrane region" description="Helical" evidence="14">
    <location>
        <begin position="168"/>
        <end position="187"/>
    </location>
</feature>
<keyword evidence="6" id="KW-0808">Transferase</keyword>
<dbReference type="GO" id="GO:0016301">
    <property type="term" value="F:kinase activity"/>
    <property type="evidence" value="ECO:0007669"/>
    <property type="project" value="UniProtKB-KW"/>
</dbReference>
<comment type="caution">
    <text evidence="17">The sequence shown here is derived from an EMBL/GenBank/DDBJ whole genome shotgun (WGS) entry which is preliminary data.</text>
</comment>
<dbReference type="Proteomes" id="UP000721415">
    <property type="component" value="Unassembled WGS sequence"/>
</dbReference>
<dbReference type="Gene3D" id="3.30.565.10">
    <property type="entry name" value="Histidine kinase-like ATPase, C-terminal domain"/>
    <property type="match status" value="1"/>
</dbReference>
<feature type="domain" description="Histidine kinase" evidence="15">
    <location>
        <begin position="253"/>
        <end position="469"/>
    </location>
</feature>
<keyword evidence="9 17" id="KW-0418">Kinase</keyword>
<sequence>MKYLWQQITVFLIVLMTALTLSAYQITAYMEKRIYHDREQQLLLYGENIVDNQFSRNDLVIASKLLSSEKIVIQVYLSDGRIIYPTYDQKYSSQLSEKDLKEIAEGGNVGLRFSQRFLDPDTQLQMATVYIPLEENQVAGFPKGFISLGAPLEDLEEQVSAMQDQVGIAYLIAGLLGILVSVVFAIYQTRKLKQLQKASQEIASGNYHVQVNTAGKDEFADLARDFQVMADSLVEYQEEVKRQEGWRRQFMMDVAHEMRTPLTTMSGLLEGLKYDMIPENQKERSLELVHSETQRLTRLVNENLDYEKIRNRQIVLKKTLINGPELFEHIRAQMQSKAEDKGDTILVEAEEDLVIWADYDRLIQILINLVTNAIQFSEDSEILIKGRMLKEACEIQVIDHGIGIDSDQVRSIWERFYKVDVSRKNTKYGESGIGLAVVQSLVDAHDGKIEVESELGKGSIFIITLPKQSE</sequence>
<dbReference type="InterPro" id="IPR005467">
    <property type="entry name" value="His_kinase_dom"/>
</dbReference>
<evidence type="ECO:0000313" key="17">
    <source>
        <dbReference type="EMBL" id="MBG9986502.1"/>
    </source>
</evidence>
<evidence type="ECO:0000256" key="1">
    <source>
        <dbReference type="ARBA" id="ARBA00000085"/>
    </source>
</evidence>
<dbReference type="InterPro" id="IPR003660">
    <property type="entry name" value="HAMP_dom"/>
</dbReference>
<dbReference type="PANTHER" id="PTHR45528:SF1">
    <property type="entry name" value="SENSOR HISTIDINE KINASE CPXA"/>
    <property type="match status" value="1"/>
</dbReference>
<dbReference type="Pfam" id="PF00512">
    <property type="entry name" value="HisKA"/>
    <property type="match status" value="1"/>
</dbReference>
<dbReference type="SMART" id="SM00388">
    <property type="entry name" value="HisKA"/>
    <property type="match status" value="1"/>
</dbReference>
<dbReference type="SMART" id="SM00304">
    <property type="entry name" value="HAMP"/>
    <property type="match status" value="1"/>
</dbReference>
<evidence type="ECO:0000256" key="7">
    <source>
        <dbReference type="ARBA" id="ARBA00022692"/>
    </source>
</evidence>
<reference evidence="17 18" key="1">
    <citation type="submission" date="2020-07" db="EMBL/GenBank/DDBJ databases">
        <title>Facklamia lactis sp. nov., isolated from raw milk.</title>
        <authorList>
            <person name="Doll E.V."/>
            <person name="Huptas C."/>
            <person name="Staib L."/>
            <person name="Wenning M."/>
            <person name="Scherer S."/>
        </authorList>
    </citation>
    <scope>NUCLEOTIDE SEQUENCE [LARGE SCALE GENOMIC DNA]</scope>
    <source>
        <strain evidence="17 18">DSM 111018</strain>
    </source>
</reference>
<evidence type="ECO:0000256" key="9">
    <source>
        <dbReference type="ARBA" id="ARBA00022777"/>
    </source>
</evidence>
<dbReference type="InterPro" id="IPR036097">
    <property type="entry name" value="HisK_dim/P_sf"/>
</dbReference>
<dbReference type="SUPFAM" id="SSF47384">
    <property type="entry name" value="Homodimeric domain of signal transducing histidine kinase"/>
    <property type="match status" value="1"/>
</dbReference>
<dbReference type="EC" id="2.7.13.3" evidence="3"/>
<evidence type="ECO:0000256" key="12">
    <source>
        <dbReference type="ARBA" id="ARBA00023012"/>
    </source>
</evidence>
<dbReference type="Gene3D" id="1.10.287.130">
    <property type="match status" value="1"/>
</dbReference>
<evidence type="ECO:0000313" key="18">
    <source>
        <dbReference type="Proteomes" id="UP000721415"/>
    </source>
</evidence>
<dbReference type="PRINTS" id="PR00344">
    <property type="entry name" value="BCTRLSENSOR"/>
</dbReference>
<dbReference type="EMBL" id="JACBXQ010000003">
    <property type="protein sequence ID" value="MBG9986502.1"/>
    <property type="molecule type" value="Genomic_DNA"/>
</dbReference>
<dbReference type="InterPro" id="IPR036890">
    <property type="entry name" value="HATPase_C_sf"/>
</dbReference>
<dbReference type="InterPro" id="IPR004358">
    <property type="entry name" value="Sig_transdc_His_kin-like_C"/>
</dbReference>
<dbReference type="Pfam" id="PF00672">
    <property type="entry name" value="HAMP"/>
    <property type="match status" value="1"/>
</dbReference>
<evidence type="ECO:0000256" key="3">
    <source>
        <dbReference type="ARBA" id="ARBA00012438"/>
    </source>
</evidence>
<dbReference type="SMART" id="SM00387">
    <property type="entry name" value="HATPase_c"/>
    <property type="match status" value="1"/>
</dbReference>
<evidence type="ECO:0000256" key="4">
    <source>
        <dbReference type="ARBA" id="ARBA00022475"/>
    </source>
</evidence>
<dbReference type="InterPro" id="IPR003661">
    <property type="entry name" value="HisK_dim/P_dom"/>
</dbReference>
<dbReference type="PROSITE" id="PS50885">
    <property type="entry name" value="HAMP"/>
    <property type="match status" value="1"/>
</dbReference>
<dbReference type="PANTHER" id="PTHR45528">
    <property type="entry name" value="SENSOR HISTIDINE KINASE CPXA"/>
    <property type="match status" value="1"/>
</dbReference>
<dbReference type="Pfam" id="PF02518">
    <property type="entry name" value="HATPase_c"/>
    <property type="match status" value="1"/>
</dbReference>
<comment type="catalytic activity">
    <reaction evidence="1">
        <text>ATP + protein L-histidine = ADP + protein N-phospho-L-histidine.</text>
        <dbReference type="EC" id="2.7.13.3"/>
    </reaction>
</comment>
<keyword evidence="13 14" id="KW-0472">Membrane</keyword>
<keyword evidence="7 14" id="KW-0812">Transmembrane</keyword>
<keyword evidence="11 14" id="KW-1133">Transmembrane helix</keyword>
<organism evidence="17 18">
    <name type="scientific">Facklamia lactis</name>
    <dbReference type="NCBI Taxonomy" id="2749967"/>
    <lineage>
        <taxon>Bacteria</taxon>
        <taxon>Bacillati</taxon>
        <taxon>Bacillota</taxon>
        <taxon>Bacilli</taxon>
        <taxon>Lactobacillales</taxon>
        <taxon>Aerococcaceae</taxon>
        <taxon>Facklamia</taxon>
    </lineage>
</organism>
<feature type="domain" description="HAMP" evidence="16">
    <location>
        <begin position="186"/>
        <end position="238"/>
    </location>
</feature>
<evidence type="ECO:0000256" key="11">
    <source>
        <dbReference type="ARBA" id="ARBA00022989"/>
    </source>
</evidence>